<keyword evidence="4" id="KW-1000">Mitochondrion outer membrane</keyword>
<evidence type="ECO:0000256" key="7">
    <source>
        <dbReference type="ARBA" id="ARBA00023136"/>
    </source>
</evidence>
<comment type="caution">
    <text evidence="8">The sequence shown here is derived from an EMBL/GenBank/DDBJ whole genome shotgun (WGS) entry which is preliminary data.</text>
</comment>
<dbReference type="SUPFAM" id="SSF103506">
    <property type="entry name" value="Mitochondrial carrier"/>
    <property type="match status" value="1"/>
</dbReference>
<accession>A0A820W0Q6</accession>
<dbReference type="AlphaFoldDB" id="A0A820W0Q6"/>
<comment type="subcellular location">
    <subcellularLocation>
        <location evidence="1">Mitochondrion outer membrane</location>
        <topology evidence="1">Multi-pass membrane protein</topology>
    </subcellularLocation>
</comment>
<name>A0A820W0Q6_9BILA</name>
<keyword evidence="2" id="KW-0812">Transmembrane</keyword>
<dbReference type="PANTHER" id="PTHR10780:SF18">
    <property type="entry name" value="LD43650P"/>
    <property type="match status" value="1"/>
</dbReference>
<evidence type="ECO:0000313" key="9">
    <source>
        <dbReference type="Proteomes" id="UP000663873"/>
    </source>
</evidence>
<feature type="non-terminal residue" evidence="8">
    <location>
        <position position="1"/>
    </location>
</feature>
<dbReference type="InterPro" id="IPR023395">
    <property type="entry name" value="MCP_dom_sf"/>
</dbReference>
<evidence type="ECO:0000256" key="3">
    <source>
        <dbReference type="ARBA" id="ARBA00022737"/>
    </source>
</evidence>
<keyword evidence="3" id="KW-0677">Repeat</keyword>
<dbReference type="GO" id="GO:0005741">
    <property type="term" value="C:mitochondrial outer membrane"/>
    <property type="evidence" value="ECO:0007669"/>
    <property type="project" value="UniProtKB-SubCell"/>
</dbReference>
<sequence>FIAQTVTYPLSVVSTVTAINGSGLRAGMLPITPIYDNWHQAYNYLQKTFIAQTVTYPLSVVSTVTAINGSGLRAGMLPITPIYANWHQAYNYLQKTEQLKRGSSFFNRAALGSSGLPAVGSHIPHA</sequence>
<evidence type="ECO:0000256" key="1">
    <source>
        <dbReference type="ARBA" id="ARBA00004374"/>
    </source>
</evidence>
<evidence type="ECO:0000313" key="8">
    <source>
        <dbReference type="EMBL" id="CAF4509857.1"/>
    </source>
</evidence>
<proteinExistence type="predicted"/>
<gene>
    <name evidence="8" type="ORF">UJA718_LOCUS26917</name>
</gene>
<keyword evidence="9" id="KW-1185">Reference proteome</keyword>
<organism evidence="8 9">
    <name type="scientific">Rotaria socialis</name>
    <dbReference type="NCBI Taxonomy" id="392032"/>
    <lineage>
        <taxon>Eukaryota</taxon>
        <taxon>Metazoa</taxon>
        <taxon>Spiralia</taxon>
        <taxon>Gnathifera</taxon>
        <taxon>Rotifera</taxon>
        <taxon>Eurotatoria</taxon>
        <taxon>Bdelloidea</taxon>
        <taxon>Philodinida</taxon>
        <taxon>Philodinidae</taxon>
        <taxon>Rotaria</taxon>
    </lineage>
</organism>
<evidence type="ECO:0000256" key="4">
    <source>
        <dbReference type="ARBA" id="ARBA00022787"/>
    </source>
</evidence>
<evidence type="ECO:0000256" key="6">
    <source>
        <dbReference type="ARBA" id="ARBA00023128"/>
    </source>
</evidence>
<evidence type="ECO:0000256" key="2">
    <source>
        <dbReference type="ARBA" id="ARBA00022692"/>
    </source>
</evidence>
<keyword evidence="5" id="KW-1133">Transmembrane helix</keyword>
<dbReference type="PANTHER" id="PTHR10780">
    <property type="entry name" value="MITOCHONDRIAL CARRIER HOMOLOG"/>
    <property type="match status" value="1"/>
</dbReference>
<dbReference type="Proteomes" id="UP000663873">
    <property type="component" value="Unassembled WGS sequence"/>
</dbReference>
<keyword evidence="7" id="KW-0472">Membrane</keyword>
<evidence type="ECO:0000256" key="5">
    <source>
        <dbReference type="ARBA" id="ARBA00022989"/>
    </source>
</evidence>
<protein>
    <submittedName>
        <fullName evidence="8">Uncharacterized protein</fullName>
    </submittedName>
</protein>
<dbReference type="EMBL" id="CAJOBP010007221">
    <property type="protein sequence ID" value="CAF4509857.1"/>
    <property type="molecule type" value="Genomic_DNA"/>
</dbReference>
<reference evidence="8" key="1">
    <citation type="submission" date="2021-02" db="EMBL/GenBank/DDBJ databases">
        <authorList>
            <person name="Nowell W R."/>
        </authorList>
    </citation>
    <scope>NUCLEOTIDE SEQUENCE</scope>
</reference>
<keyword evidence="6" id="KW-0496">Mitochondrion</keyword>